<reference evidence="2 3" key="1">
    <citation type="submission" date="2016-10" db="EMBL/GenBank/DDBJ databases">
        <title>Comparative genomics of Bacillus thuringiensis reveals a path to pathogens against multiple invertebrate hosts.</title>
        <authorList>
            <person name="Zheng J."/>
            <person name="Gao Q."/>
            <person name="Liu H."/>
            <person name="Peng D."/>
            <person name="Ruan L."/>
            <person name="Sun M."/>
        </authorList>
    </citation>
    <scope>NUCLEOTIDE SEQUENCE [LARGE SCALE GENOMIC DNA]</scope>
    <source>
        <strain evidence="2">BGSC 4CF1</strain>
    </source>
</reference>
<dbReference type="AlphaFoldDB" id="A0A9X6R5L7"/>
<dbReference type="InterPro" id="IPR027417">
    <property type="entry name" value="P-loop_NTPase"/>
</dbReference>
<dbReference type="InterPro" id="IPR003593">
    <property type="entry name" value="AAA+_ATPase"/>
</dbReference>
<gene>
    <name evidence="2" type="ORF">BK750_00160</name>
</gene>
<feature type="domain" description="AAA+ ATPase" evidence="1">
    <location>
        <begin position="459"/>
        <end position="745"/>
    </location>
</feature>
<dbReference type="InterPro" id="IPR051162">
    <property type="entry name" value="T4SS_component"/>
</dbReference>
<dbReference type="PANTHER" id="PTHR30121:SF6">
    <property type="entry name" value="SLR6007 PROTEIN"/>
    <property type="match status" value="1"/>
</dbReference>
<dbReference type="PANTHER" id="PTHR30121">
    <property type="entry name" value="UNCHARACTERIZED PROTEIN YJGR-RELATED"/>
    <property type="match status" value="1"/>
</dbReference>
<evidence type="ECO:0000259" key="1">
    <source>
        <dbReference type="SMART" id="SM00382"/>
    </source>
</evidence>
<dbReference type="Proteomes" id="UP000194853">
    <property type="component" value="Unassembled WGS sequence"/>
</dbReference>
<evidence type="ECO:0000313" key="2">
    <source>
        <dbReference type="EMBL" id="OUB78436.1"/>
    </source>
</evidence>
<name>A0A9X6R5L7_BACTJ</name>
<proteinExistence type="predicted"/>
<organism evidence="2 3">
    <name type="scientific">Bacillus thuringiensis subsp. jegathesan</name>
    <dbReference type="NCBI Taxonomy" id="56955"/>
    <lineage>
        <taxon>Bacteria</taxon>
        <taxon>Bacillati</taxon>
        <taxon>Bacillota</taxon>
        <taxon>Bacilli</taxon>
        <taxon>Bacillales</taxon>
        <taxon>Bacillaceae</taxon>
        <taxon>Bacillus</taxon>
        <taxon>Bacillus cereus group</taxon>
    </lineage>
</organism>
<dbReference type="Gene3D" id="1.10.8.730">
    <property type="match status" value="1"/>
</dbReference>
<dbReference type="InterPro" id="IPR016628">
    <property type="entry name" value="ATPase_SAG2001_prd"/>
</dbReference>
<protein>
    <recommendedName>
        <fullName evidence="1">AAA+ ATPase domain-containing protein</fullName>
    </recommendedName>
</protein>
<dbReference type="SMART" id="SM00382">
    <property type="entry name" value="AAA"/>
    <property type="match status" value="1"/>
</dbReference>
<dbReference type="SUPFAM" id="SSF52540">
    <property type="entry name" value="P-loop containing nucleoside triphosphate hydrolases"/>
    <property type="match status" value="1"/>
</dbReference>
<accession>A0A9X6R5L7</accession>
<comment type="caution">
    <text evidence="2">The sequence shown here is derived from an EMBL/GenBank/DDBJ whole genome shotgun (WGS) entry which is preliminary data.</text>
</comment>
<dbReference type="PIRSF" id="PIRSF015040">
    <property type="entry name" value="ATPase_SAG2001_prd"/>
    <property type="match status" value="1"/>
</dbReference>
<dbReference type="Pfam" id="PF12846">
    <property type="entry name" value="AAA_10"/>
    <property type="match status" value="1"/>
</dbReference>
<evidence type="ECO:0000313" key="3">
    <source>
        <dbReference type="Proteomes" id="UP000194853"/>
    </source>
</evidence>
<dbReference type="EMBL" id="MOOS01000002">
    <property type="protein sequence ID" value="OUB78436.1"/>
    <property type="molecule type" value="Genomic_DNA"/>
</dbReference>
<sequence>MLKTPTLLEYPIQATHRNILFNKKNGVWAYYKLEMSDLPLNDSHEFKRYIKKTVAFFEQNEYAFDFKLIPRNYDFDYFTRKVTEELVQGEFQEEGVTYFNRANTIMKDELSLYDYEIYFGVHLNKFMYEVPEDVVGFFKTLRSRITEDISRFFTRELNYETDFKFYERKEEDMFQALSHYKKISKASEREIEKIIYYQFHRNEILEEIPHDVVNLCEGVVKNHAGYITVEHENSTDYITFMPYVLTPYNIGSYKFILDLIEYVDFPIEFNIKFSFKSQQTNVKKVRQLKKRFKHFNDEIQQGDVDEDSVIENAHDRLTLLLDETKNGKKEIMYCNLMLVIFDKSKEGLERKVKEIEQFYKGTDFEIARPKVDQLALFNSVIPSSFAEVNYYEQVVDTSLLATASFDISNKIGNRFGMYLGKVVTNYELLDVTQAKNIRNNIVIFNPLITKRALRGTVHTNGNILVTGPPGSGKSMLVKSLFTWSTFFGAKILYVDPKNEYKKFFEAAVEKYPTKEFKSMYQKMNFVELSSGGENVGAFDPLIFLKGDEAVETASIILETLGKVDSRNRKDSVDIFESIQEVMKLPKPNLSKVLERIKEKNEQLGKFLEKYNIGYGRMLFGDEDSQTLNFDKQVNILGLQGLQLPQSEKKLEEMNQAEIIGVSIMVSLSKYVNIFSTKKDEEAMIIFDEAWVLKKSKNGEALIESMLRTGRSLETDIVIITQAFDDFNANTLKELIGCKFAFRPKTDGTITDILDFFDLEVNDANKELVRNLVSGVCLFQDYKQRNQVVAHEVLFDEWYAAFKTTKKDSQAVGLEEGMLA</sequence>
<dbReference type="RefSeq" id="WP_086403544.1">
    <property type="nucleotide sequence ID" value="NZ_MOOS01000002.1"/>
</dbReference>
<dbReference type="Gene3D" id="3.40.50.300">
    <property type="entry name" value="P-loop containing nucleotide triphosphate hydrolases"/>
    <property type="match status" value="1"/>
</dbReference>